<protein>
    <recommendedName>
        <fullName evidence="4">Adhesin domain-containing protein</fullName>
    </recommendedName>
</protein>
<proteinExistence type="predicted"/>
<sequence>MKSKFKFFTILFALGIFSTGLKAFAEEKTKEYHQAWTVNSVQTMEISNKYGEIKINSFGGDSITIDVVITVEAPNEKRANELLEQINIDFGKSGSTASAVTELDNNFKSRQKFSIDYRVNIPSDKNLKVANKYGNTIVNELNADGDFNIQYGNFTANQLNAPVSGGDMNLNLAYGKADIGSSNDMGIEVKYSTINLGGAGNLKVESKYSVLNVEESKVVNIESKYDTFEFEEIEALSATTKYSHFKIEELKKRLKIEAGYGGISVDEIADDFESISIENSYGQIKLGLDEASYSLDASCDYCGISYPEDDFVGNRMKENHSQTVKGKVGSGGSGTVYIRSRYGEIKLR</sequence>
<evidence type="ECO:0000256" key="1">
    <source>
        <dbReference type="SAM" id="SignalP"/>
    </source>
</evidence>
<feature type="signal peptide" evidence="1">
    <location>
        <begin position="1"/>
        <end position="25"/>
    </location>
</feature>
<dbReference type="EMBL" id="CP046401">
    <property type="protein sequence ID" value="QGY42910.1"/>
    <property type="molecule type" value="Genomic_DNA"/>
</dbReference>
<name>A0A6I6JPH2_9BACT</name>
<evidence type="ECO:0000313" key="2">
    <source>
        <dbReference type="EMBL" id="QGY42910.1"/>
    </source>
</evidence>
<dbReference type="Proteomes" id="UP000428260">
    <property type="component" value="Chromosome"/>
</dbReference>
<gene>
    <name evidence="2" type="ORF">GM418_04335</name>
</gene>
<dbReference type="RefSeq" id="WP_158863514.1">
    <property type="nucleotide sequence ID" value="NZ_CP046401.1"/>
</dbReference>
<keyword evidence="3" id="KW-1185">Reference proteome</keyword>
<organism evidence="2 3">
    <name type="scientific">Maribellus comscasis</name>
    <dbReference type="NCBI Taxonomy" id="2681766"/>
    <lineage>
        <taxon>Bacteria</taxon>
        <taxon>Pseudomonadati</taxon>
        <taxon>Bacteroidota</taxon>
        <taxon>Bacteroidia</taxon>
        <taxon>Marinilabiliales</taxon>
        <taxon>Prolixibacteraceae</taxon>
        <taxon>Maribellus</taxon>
    </lineage>
</organism>
<evidence type="ECO:0000313" key="3">
    <source>
        <dbReference type="Proteomes" id="UP000428260"/>
    </source>
</evidence>
<keyword evidence="1" id="KW-0732">Signal</keyword>
<evidence type="ECO:0008006" key="4">
    <source>
        <dbReference type="Google" id="ProtNLM"/>
    </source>
</evidence>
<dbReference type="AlphaFoldDB" id="A0A6I6JPH2"/>
<accession>A0A6I6JPH2</accession>
<reference evidence="2 3" key="1">
    <citation type="submission" date="2019-11" db="EMBL/GenBank/DDBJ databases">
        <authorList>
            <person name="Zheng R.K."/>
            <person name="Sun C.M."/>
        </authorList>
    </citation>
    <scope>NUCLEOTIDE SEQUENCE [LARGE SCALE GENOMIC DNA]</scope>
    <source>
        <strain evidence="2 3">WC007</strain>
    </source>
</reference>
<dbReference type="KEGG" id="mcos:GM418_04335"/>
<feature type="chain" id="PRO_5026296752" description="Adhesin domain-containing protein" evidence="1">
    <location>
        <begin position="26"/>
        <end position="348"/>
    </location>
</feature>